<gene>
    <name evidence="4" type="ORF">F4V44_06295</name>
</gene>
<feature type="region of interest" description="Disordered" evidence="1">
    <location>
        <begin position="314"/>
        <end position="389"/>
    </location>
</feature>
<organism evidence="4 5">
    <name type="scientific">Niallia endozanthoxylica</name>
    <dbReference type="NCBI Taxonomy" id="2036016"/>
    <lineage>
        <taxon>Bacteria</taxon>
        <taxon>Bacillati</taxon>
        <taxon>Bacillota</taxon>
        <taxon>Bacilli</taxon>
        <taxon>Bacillales</taxon>
        <taxon>Bacillaceae</taxon>
        <taxon>Niallia</taxon>
    </lineage>
</organism>
<evidence type="ECO:0000256" key="1">
    <source>
        <dbReference type="SAM" id="MobiDB-lite"/>
    </source>
</evidence>
<feature type="compositionally biased region" description="Basic and acidic residues" evidence="1">
    <location>
        <begin position="334"/>
        <end position="378"/>
    </location>
</feature>
<evidence type="ECO:0000313" key="4">
    <source>
        <dbReference type="EMBL" id="KAA9027605.1"/>
    </source>
</evidence>
<dbReference type="Pfam" id="PF18915">
    <property type="entry name" value="DUF5667"/>
    <property type="match status" value="1"/>
</dbReference>
<comment type="caution">
    <text evidence="4">The sequence shown here is derived from an EMBL/GenBank/DDBJ whole genome shotgun (WGS) entry which is preliminary data.</text>
</comment>
<keyword evidence="5" id="KW-1185">Reference proteome</keyword>
<sequence>MKHSTKKIAKSGMAMMLTGTFLFSTPAVLAEETDSQPIDLQVVMEENEDNVPSEEVDTTEPVVNSKDEQENTTGQIPSLVPGDFFYFLKIVLEKIQLALTFDDTEEAKLLAEFASERLAEAEALFAQGDEDKAIETIEKALENIQSTEKMIEEAPEEDATKEEIEKQTEAEDAEAVVDDENSADKTSEPDETIIETENLMAQNIVALTAAMGKVKNPIAKASLQKNIDKSYAKLAKKLEKMEEKKNKKKKAGESNVTLDEETVFVDEEMTVEHNQTAGTLTPTEMRKELETVAPVVEENITGTVEAPINTAELKQTASTPVPAPQPPSQPAAEVKVEVKEQRKAEKVELKQEKQEAKAEAKAEKQAVKEEKKAAKENGKGNGQKDANQQ</sequence>
<feature type="region of interest" description="Disordered" evidence="1">
    <location>
        <begin position="47"/>
        <end position="75"/>
    </location>
</feature>
<reference evidence="4 5" key="1">
    <citation type="submission" date="2019-09" db="EMBL/GenBank/DDBJ databases">
        <title>Whole genome sequences of isolates from the Mars Exploration Rovers.</title>
        <authorList>
            <person name="Seuylemezian A."/>
            <person name="Vaishampayan P."/>
        </authorList>
    </citation>
    <scope>NUCLEOTIDE SEQUENCE [LARGE SCALE GENOMIC DNA]</scope>
    <source>
        <strain evidence="4 5">MER_TA_151</strain>
    </source>
</reference>
<accession>A0A5J5HZU5</accession>
<proteinExistence type="predicted"/>
<dbReference type="Proteomes" id="UP000326671">
    <property type="component" value="Unassembled WGS sequence"/>
</dbReference>
<dbReference type="AlphaFoldDB" id="A0A5J5HZU5"/>
<feature type="region of interest" description="Disordered" evidence="1">
    <location>
        <begin position="242"/>
        <end position="261"/>
    </location>
</feature>
<feature type="compositionally biased region" description="Acidic residues" evidence="1">
    <location>
        <begin position="47"/>
        <end position="58"/>
    </location>
</feature>
<evidence type="ECO:0000313" key="5">
    <source>
        <dbReference type="Proteomes" id="UP000326671"/>
    </source>
</evidence>
<evidence type="ECO:0000259" key="3">
    <source>
        <dbReference type="Pfam" id="PF18915"/>
    </source>
</evidence>
<name>A0A5J5HZU5_9BACI</name>
<protein>
    <recommendedName>
        <fullName evidence="3">DUF5667 domain-containing protein</fullName>
    </recommendedName>
</protein>
<dbReference type="RefSeq" id="WP_150439142.1">
    <property type="nucleotide sequence ID" value="NZ_VYKL01000013.1"/>
</dbReference>
<dbReference type="InterPro" id="IPR043725">
    <property type="entry name" value="DUF5667"/>
</dbReference>
<feature type="region of interest" description="Disordered" evidence="1">
    <location>
        <begin position="151"/>
        <end position="191"/>
    </location>
</feature>
<evidence type="ECO:0000256" key="2">
    <source>
        <dbReference type="SAM" id="SignalP"/>
    </source>
</evidence>
<feature type="domain" description="DUF5667" evidence="3">
    <location>
        <begin position="79"/>
        <end position="169"/>
    </location>
</feature>
<dbReference type="OrthoDB" id="2456753at2"/>
<feature type="signal peptide" evidence="2">
    <location>
        <begin position="1"/>
        <end position="30"/>
    </location>
</feature>
<feature type="chain" id="PRO_5023891275" description="DUF5667 domain-containing protein" evidence="2">
    <location>
        <begin position="31"/>
        <end position="389"/>
    </location>
</feature>
<keyword evidence="2" id="KW-0732">Signal</keyword>
<dbReference type="EMBL" id="VYKL01000013">
    <property type="protein sequence ID" value="KAA9027605.1"/>
    <property type="molecule type" value="Genomic_DNA"/>
</dbReference>
<feature type="compositionally biased region" description="Acidic residues" evidence="1">
    <location>
        <begin position="170"/>
        <end position="181"/>
    </location>
</feature>